<keyword evidence="2" id="KW-0489">Methyltransferase</keyword>
<dbReference type="EMBL" id="NKQK01000014">
    <property type="protein sequence ID" value="PSS11274.1"/>
    <property type="molecule type" value="Genomic_DNA"/>
</dbReference>
<feature type="compositionally biased region" description="Basic and acidic residues" evidence="1">
    <location>
        <begin position="131"/>
        <end position="140"/>
    </location>
</feature>
<dbReference type="FunCoup" id="A0A2R6QMY4">
    <property type="interactions" value="742"/>
</dbReference>
<evidence type="ECO:0000313" key="3">
    <source>
        <dbReference type="Proteomes" id="UP000241394"/>
    </source>
</evidence>
<keyword evidence="3" id="KW-1185">Reference proteome</keyword>
<organism evidence="2 3">
    <name type="scientific">Actinidia chinensis var. chinensis</name>
    <name type="common">Chinese soft-hair kiwi</name>
    <dbReference type="NCBI Taxonomy" id="1590841"/>
    <lineage>
        <taxon>Eukaryota</taxon>
        <taxon>Viridiplantae</taxon>
        <taxon>Streptophyta</taxon>
        <taxon>Embryophyta</taxon>
        <taxon>Tracheophyta</taxon>
        <taxon>Spermatophyta</taxon>
        <taxon>Magnoliopsida</taxon>
        <taxon>eudicotyledons</taxon>
        <taxon>Gunneridae</taxon>
        <taxon>Pentapetalae</taxon>
        <taxon>asterids</taxon>
        <taxon>Ericales</taxon>
        <taxon>Actinidiaceae</taxon>
        <taxon>Actinidia</taxon>
    </lineage>
</organism>
<gene>
    <name evidence="2" type="ORF">CEY00_Acc15494</name>
</gene>
<name>A0A2R6QMY4_ACTCC</name>
<keyword evidence="2" id="KW-0808">Transferase</keyword>
<dbReference type="Proteomes" id="UP000241394">
    <property type="component" value="Chromosome LG14"/>
</dbReference>
<dbReference type="GO" id="GO:0008168">
    <property type="term" value="F:methyltransferase activity"/>
    <property type="evidence" value="ECO:0007669"/>
    <property type="project" value="UniProtKB-KW"/>
</dbReference>
<dbReference type="STRING" id="1590841.A0A2R6QMY4"/>
<dbReference type="Gramene" id="PSS11274">
    <property type="protein sequence ID" value="PSS11274"/>
    <property type="gene ID" value="CEY00_Acc15494"/>
</dbReference>
<dbReference type="AlphaFoldDB" id="A0A2R6QMY4"/>
<sequence>MEGEKQKLLLENEIREMTSALTHRLADLQHHVHMEQTPSTQLQQGHDHNGFRIITLTGSNTGAAMRGQLDDKYWSSSGHGENVDEADALATYVNSNFQAINNSIMLGGTYSTNNPGVHMDMDMIISDYDHLEKHPHPDHHAHAHAKHGKLNPKKKDKHTSKTSDQHDSQSSSSD</sequence>
<evidence type="ECO:0000313" key="2">
    <source>
        <dbReference type="EMBL" id="PSS11274.1"/>
    </source>
</evidence>
<dbReference type="OrthoDB" id="774437at2759"/>
<proteinExistence type="predicted"/>
<evidence type="ECO:0000256" key="1">
    <source>
        <dbReference type="SAM" id="MobiDB-lite"/>
    </source>
</evidence>
<dbReference type="PANTHER" id="PTHR33472">
    <property type="entry name" value="OS01G0106600 PROTEIN"/>
    <property type="match status" value="1"/>
</dbReference>
<reference evidence="3" key="2">
    <citation type="journal article" date="2018" name="BMC Genomics">
        <title>A manually annotated Actinidia chinensis var. chinensis (kiwifruit) genome highlights the challenges associated with draft genomes and gene prediction in plants.</title>
        <authorList>
            <person name="Pilkington S.M."/>
            <person name="Crowhurst R."/>
            <person name="Hilario E."/>
            <person name="Nardozza S."/>
            <person name="Fraser L."/>
            <person name="Peng Y."/>
            <person name="Gunaseelan K."/>
            <person name="Simpson R."/>
            <person name="Tahir J."/>
            <person name="Deroles S.C."/>
            <person name="Templeton K."/>
            <person name="Luo Z."/>
            <person name="Davy M."/>
            <person name="Cheng C."/>
            <person name="McNeilage M."/>
            <person name="Scaglione D."/>
            <person name="Liu Y."/>
            <person name="Zhang Q."/>
            <person name="Datson P."/>
            <person name="De Silva N."/>
            <person name="Gardiner S.E."/>
            <person name="Bassett H."/>
            <person name="Chagne D."/>
            <person name="McCallum J."/>
            <person name="Dzierzon H."/>
            <person name="Deng C."/>
            <person name="Wang Y.Y."/>
            <person name="Barron L."/>
            <person name="Manako K."/>
            <person name="Bowen J."/>
            <person name="Foster T.M."/>
            <person name="Erridge Z.A."/>
            <person name="Tiffin H."/>
            <person name="Waite C.N."/>
            <person name="Davies K.M."/>
            <person name="Grierson E.P."/>
            <person name="Laing W.A."/>
            <person name="Kirk R."/>
            <person name="Chen X."/>
            <person name="Wood M."/>
            <person name="Montefiori M."/>
            <person name="Brummell D.A."/>
            <person name="Schwinn K.E."/>
            <person name="Catanach A."/>
            <person name="Fullerton C."/>
            <person name="Li D."/>
            <person name="Meiyalaghan S."/>
            <person name="Nieuwenhuizen N."/>
            <person name="Read N."/>
            <person name="Prakash R."/>
            <person name="Hunter D."/>
            <person name="Zhang H."/>
            <person name="McKenzie M."/>
            <person name="Knabel M."/>
            <person name="Harris A."/>
            <person name="Allan A.C."/>
            <person name="Gleave A."/>
            <person name="Chen A."/>
            <person name="Janssen B.J."/>
            <person name="Plunkett B."/>
            <person name="Ampomah-Dwamena C."/>
            <person name="Voogd C."/>
            <person name="Leif D."/>
            <person name="Lafferty D."/>
            <person name="Souleyre E.J.F."/>
            <person name="Varkonyi-Gasic E."/>
            <person name="Gambi F."/>
            <person name="Hanley J."/>
            <person name="Yao J.L."/>
            <person name="Cheung J."/>
            <person name="David K.M."/>
            <person name="Warren B."/>
            <person name="Marsh K."/>
            <person name="Snowden K.C."/>
            <person name="Lin-Wang K."/>
            <person name="Brian L."/>
            <person name="Martinez-Sanchez M."/>
            <person name="Wang M."/>
            <person name="Ileperuma N."/>
            <person name="Macnee N."/>
            <person name="Campin R."/>
            <person name="McAtee P."/>
            <person name="Drummond R.S.M."/>
            <person name="Espley R.V."/>
            <person name="Ireland H.S."/>
            <person name="Wu R."/>
            <person name="Atkinson R.G."/>
            <person name="Karunairetnam S."/>
            <person name="Bulley S."/>
            <person name="Chunkath S."/>
            <person name="Hanley Z."/>
            <person name="Storey R."/>
            <person name="Thrimawithana A.H."/>
            <person name="Thomson S."/>
            <person name="David C."/>
            <person name="Testolin R."/>
            <person name="Huang H."/>
            <person name="Hellens R.P."/>
            <person name="Schaffer R.J."/>
        </authorList>
    </citation>
    <scope>NUCLEOTIDE SEQUENCE [LARGE SCALE GENOMIC DNA]</scope>
    <source>
        <strain evidence="3">cv. Red5</strain>
    </source>
</reference>
<accession>A0A2R6QMY4</accession>
<feature type="region of interest" description="Disordered" evidence="1">
    <location>
        <begin position="131"/>
        <end position="174"/>
    </location>
</feature>
<dbReference type="PANTHER" id="PTHR33472:SF28">
    <property type="entry name" value="BROMO AND FHA DOMAIN-CONTAINING PROTEIN DDB_G0267958"/>
    <property type="match status" value="1"/>
</dbReference>
<protein>
    <submittedName>
        <fullName evidence="2">5-methyltetrahydropteroyltriglutamate--homocysteine methyltransferase</fullName>
    </submittedName>
</protein>
<comment type="caution">
    <text evidence="2">The sequence shown here is derived from an EMBL/GenBank/DDBJ whole genome shotgun (WGS) entry which is preliminary data.</text>
</comment>
<reference evidence="2 3" key="1">
    <citation type="submission" date="2017-07" db="EMBL/GenBank/DDBJ databases">
        <title>An improved, manually edited Actinidia chinensis var. chinensis (kiwifruit) genome highlights the challenges associated with draft genomes and gene prediction in plants.</title>
        <authorList>
            <person name="Pilkington S."/>
            <person name="Crowhurst R."/>
            <person name="Hilario E."/>
            <person name="Nardozza S."/>
            <person name="Fraser L."/>
            <person name="Peng Y."/>
            <person name="Gunaseelan K."/>
            <person name="Simpson R."/>
            <person name="Tahir J."/>
            <person name="Deroles S."/>
            <person name="Templeton K."/>
            <person name="Luo Z."/>
            <person name="Davy M."/>
            <person name="Cheng C."/>
            <person name="Mcneilage M."/>
            <person name="Scaglione D."/>
            <person name="Liu Y."/>
            <person name="Zhang Q."/>
            <person name="Datson P."/>
            <person name="De Silva N."/>
            <person name="Gardiner S."/>
            <person name="Bassett H."/>
            <person name="Chagne D."/>
            <person name="Mccallum J."/>
            <person name="Dzierzon H."/>
            <person name="Deng C."/>
            <person name="Wang Y.-Y."/>
            <person name="Barron N."/>
            <person name="Manako K."/>
            <person name="Bowen J."/>
            <person name="Foster T."/>
            <person name="Erridge Z."/>
            <person name="Tiffin H."/>
            <person name="Waite C."/>
            <person name="Davies K."/>
            <person name="Grierson E."/>
            <person name="Laing W."/>
            <person name="Kirk R."/>
            <person name="Chen X."/>
            <person name="Wood M."/>
            <person name="Montefiori M."/>
            <person name="Brummell D."/>
            <person name="Schwinn K."/>
            <person name="Catanach A."/>
            <person name="Fullerton C."/>
            <person name="Li D."/>
            <person name="Meiyalaghan S."/>
            <person name="Nieuwenhuizen N."/>
            <person name="Read N."/>
            <person name="Prakash R."/>
            <person name="Hunter D."/>
            <person name="Zhang H."/>
            <person name="Mckenzie M."/>
            <person name="Knabel M."/>
            <person name="Harris A."/>
            <person name="Allan A."/>
            <person name="Chen A."/>
            <person name="Janssen B."/>
            <person name="Plunkett B."/>
            <person name="Dwamena C."/>
            <person name="Voogd C."/>
            <person name="Leif D."/>
            <person name="Lafferty D."/>
            <person name="Souleyre E."/>
            <person name="Varkonyi-Gasic E."/>
            <person name="Gambi F."/>
            <person name="Hanley J."/>
            <person name="Yao J.-L."/>
            <person name="Cheung J."/>
            <person name="David K."/>
            <person name="Warren B."/>
            <person name="Marsh K."/>
            <person name="Snowden K."/>
            <person name="Lin-Wang K."/>
            <person name="Brian L."/>
            <person name="Martinez-Sanchez M."/>
            <person name="Wang M."/>
            <person name="Ileperuma N."/>
            <person name="Macnee N."/>
            <person name="Campin R."/>
            <person name="Mcatee P."/>
            <person name="Drummond R."/>
            <person name="Espley R."/>
            <person name="Ireland H."/>
            <person name="Wu R."/>
            <person name="Atkinson R."/>
            <person name="Karunairetnam S."/>
            <person name="Bulley S."/>
            <person name="Chunkath S."/>
            <person name="Hanley Z."/>
            <person name="Storey R."/>
            <person name="Thrimawithana A."/>
            <person name="Thomson S."/>
            <person name="David C."/>
            <person name="Testolin R."/>
        </authorList>
    </citation>
    <scope>NUCLEOTIDE SEQUENCE [LARGE SCALE GENOMIC DNA]</scope>
    <source>
        <strain evidence="3">cv. Red5</strain>
        <tissue evidence="2">Young leaf</tissue>
    </source>
</reference>
<dbReference type="GO" id="GO:0032259">
    <property type="term" value="P:methylation"/>
    <property type="evidence" value="ECO:0007669"/>
    <property type="project" value="UniProtKB-KW"/>
</dbReference>
<dbReference type="InParanoid" id="A0A2R6QMY4"/>
<dbReference type="OMA" id="CTHANSN"/>
<feature type="compositionally biased region" description="Basic residues" evidence="1">
    <location>
        <begin position="141"/>
        <end position="158"/>
    </location>
</feature>